<dbReference type="NCBIfam" id="NF001591">
    <property type="entry name" value="PRK00393.1"/>
    <property type="match status" value="1"/>
</dbReference>
<comment type="function">
    <text evidence="3 19">Catalyzes the conversion of D-ribulose 5-phosphate to formate and 3,4-dihydroxy-2-butanone 4-phosphate.</text>
</comment>
<dbReference type="NCBIfam" id="TIGR00505">
    <property type="entry name" value="ribA"/>
    <property type="match status" value="1"/>
</dbReference>
<keyword evidence="14 19" id="KW-0464">Manganese</keyword>
<dbReference type="GO" id="GO:0000287">
    <property type="term" value="F:magnesium ion binding"/>
    <property type="evidence" value="ECO:0007669"/>
    <property type="project" value="UniProtKB-UniRule"/>
</dbReference>
<dbReference type="GO" id="GO:0005525">
    <property type="term" value="F:GTP binding"/>
    <property type="evidence" value="ECO:0007669"/>
    <property type="project" value="UniProtKB-KW"/>
</dbReference>
<keyword evidence="7 19" id="KW-0686">Riboflavin biosynthesis</keyword>
<keyword evidence="15 19" id="KW-0456">Lyase</keyword>
<evidence type="ECO:0000256" key="19">
    <source>
        <dbReference type="HAMAP-Rule" id="MF_01283"/>
    </source>
</evidence>
<evidence type="ECO:0000259" key="20">
    <source>
        <dbReference type="Pfam" id="PF00925"/>
    </source>
</evidence>
<feature type="binding site" evidence="19">
    <location>
        <position position="261"/>
    </location>
    <ligand>
        <name>Zn(2+)</name>
        <dbReference type="ChEBI" id="CHEBI:29105"/>
        <note>catalytic</note>
    </ligand>
</feature>
<dbReference type="InterPro" id="IPR000422">
    <property type="entry name" value="DHBP_synthase_RibB"/>
</dbReference>
<feature type="binding site" evidence="19">
    <location>
        <begin position="32"/>
        <end position="33"/>
    </location>
    <ligand>
        <name>D-ribulose 5-phosphate</name>
        <dbReference type="ChEBI" id="CHEBI:58121"/>
    </ligand>
</feature>
<sequence length="410" mass="45546">MNDTSMHFHSIEEAIYDLMLGKIVIVVDDEDRENEGDFVVLADKATPEAINFMITEGRGLVCMPITEERAMELDLAPMVSKNTDYHGTAFTVSVDGAGTSTGISAYERSQTVQALIHPDTGPQHLRRPGHMFPLIAKKGGVLRRAGHTEAAVDLARMCGSYPAAVICEVIKEDGTMARVPDLMQIARKHDLKIITIQDLIEYRNHKEKLVQREIETRLPTDFGVFKAVAYTNLVDNKEHVALVKGKISSDKPTLVRVHSECLTGDVFHSHRCDCGPQLEAALKQINEAGSGILLYMRQEGRGIGLINKLKAYKLQEEGLDTVEANLKLGFAPDLRDYGIGAQILKDLGVCKLKLLTNNPRKIKGLEGYGLEVVERVPIQMMENEDNSLYLHTKKEKLGHMLKFENSISSN</sequence>
<keyword evidence="8 19" id="KW-0479">Metal-binding</keyword>
<evidence type="ECO:0000256" key="3">
    <source>
        <dbReference type="ARBA" id="ARBA00002284"/>
    </source>
</evidence>
<evidence type="ECO:0000256" key="4">
    <source>
        <dbReference type="ARBA" id="ARBA00004853"/>
    </source>
</evidence>
<feature type="region of interest" description="GTP cyclohydrolase II" evidence="19">
    <location>
        <begin position="206"/>
        <end position="410"/>
    </location>
</feature>
<dbReference type="GO" id="GO:0009231">
    <property type="term" value="P:riboflavin biosynthetic process"/>
    <property type="evidence" value="ECO:0007669"/>
    <property type="project" value="UniProtKB-UniRule"/>
</dbReference>
<dbReference type="PANTHER" id="PTHR21327">
    <property type="entry name" value="GTP CYCLOHYDROLASE II-RELATED"/>
    <property type="match status" value="1"/>
</dbReference>
<evidence type="ECO:0000256" key="18">
    <source>
        <dbReference type="ARBA" id="ARBA00049295"/>
    </source>
</evidence>
<dbReference type="GO" id="GO:0003935">
    <property type="term" value="F:GTP cyclohydrolase II activity"/>
    <property type="evidence" value="ECO:0007669"/>
    <property type="project" value="UniProtKB-UniRule"/>
</dbReference>
<dbReference type="Pfam" id="PF00925">
    <property type="entry name" value="GTP_cyclohydro2"/>
    <property type="match status" value="1"/>
</dbReference>
<dbReference type="UniPathway" id="UPA00275">
    <property type="reaction ID" value="UER00399"/>
</dbReference>
<feature type="binding site" evidence="19">
    <location>
        <position position="274"/>
    </location>
    <ligand>
        <name>Zn(2+)</name>
        <dbReference type="ChEBI" id="CHEBI:29105"/>
        <note>catalytic</note>
    </ligand>
</feature>
<evidence type="ECO:0000256" key="9">
    <source>
        <dbReference type="ARBA" id="ARBA00022741"/>
    </source>
</evidence>
<dbReference type="EMBL" id="CP020557">
    <property type="protein sequence ID" value="ARF69595.1"/>
    <property type="molecule type" value="Genomic_DNA"/>
</dbReference>
<comment type="similarity">
    <text evidence="6 19">In the N-terminal section; belongs to the DHBP synthase family.</text>
</comment>
<feature type="binding site" evidence="19">
    <location>
        <position position="168"/>
    </location>
    <ligand>
        <name>D-ribulose 5-phosphate</name>
        <dbReference type="ChEBI" id="CHEBI:58121"/>
    </ligand>
</feature>
<feature type="active site" description="Proton acceptor; for GTP cyclohydrolase activity" evidence="19">
    <location>
        <position position="333"/>
    </location>
</feature>
<evidence type="ECO:0000256" key="1">
    <source>
        <dbReference type="ARBA" id="ARBA00000141"/>
    </source>
</evidence>
<comment type="similarity">
    <text evidence="19">In the C-terminal section; belongs to the GTP cyclohydrolase II family.</text>
</comment>
<keyword evidence="10 19" id="KW-0378">Hydrolase</keyword>
<keyword evidence="12 19" id="KW-0460">Magnesium</keyword>
<dbReference type="Pfam" id="PF00926">
    <property type="entry name" value="DHBP_synthase"/>
    <property type="match status" value="1"/>
</dbReference>
<feature type="binding site" evidence="19">
    <location>
        <position position="277"/>
    </location>
    <ligand>
        <name>GTP</name>
        <dbReference type="ChEBI" id="CHEBI:37565"/>
    </ligand>
</feature>
<dbReference type="GO" id="GO:0030145">
    <property type="term" value="F:manganese ion binding"/>
    <property type="evidence" value="ECO:0007669"/>
    <property type="project" value="UniProtKB-UniRule"/>
</dbReference>
<comment type="cofactor">
    <cofactor evidence="19">
        <name>Mg(2+)</name>
        <dbReference type="ChEBI" id="CHEBI:18420"/>
    </cofactor>
    <cofactor evidence="19">
        <name>Mn(2+)</name>
        <dbReference type="ChEBI" id="CHEBI:29035"/>
    </cofactor>
    <text evidence="19">Binds 2 divalent metal cations per subunit. Magnesium or manganese.</text>
</comment>
<evidence type="ECO:0000256" key="15">
    <source>
        <dbReference type="ARBA" id="ARBA00023239"/>
    </source>
</evidence>
<comment type="cofactor">
    <cofactor evidence="2">
        <name>Mn(2+)</name>
        <dbReference type="ChEBI" id="CHEBI:29035"/>
    </cofactor>
</comment>
<reference evidence="21 22" key="1">
    <citation type="submission" date="2017-03" db="EMBL/GenBank/DDBJ databases">
        <title>Paenibacillus larvae genome sequencing.</title>
        <authorList>
            <person name="Dingman D.W."/>
        </authorList>
    </citation>
    <scope>NUCLEOTIDE SEQUENCE [LARGE SCALE GENOMIC DNA]</scope>
    <source>
        <strain evidence="21 22">SAG 10367</strain>
    </source>
</reference>
<feature type="domain" description="GTP cyclohydrolase II" evidence="20">
    <location>
        <begin position="212"/>
        <end position="377"/>
    </location>
</feature>
<dbReference type="Gene3D" id="3.40.50.10990">
    <property type="entry name" value="GTP cyclohydrolase II"/>
    <property type="match status" value="1"/>
</dbReference>
<dbReference type="HAMAP" id="MF_00180">
    <property type="entry name" value="RibB"/>
    <property type="match status" value="1"/>
</dbReference>
<keyword evidence="13 19" id="KW-0342">GTP-binding</keyword>
<dbReference type="HAMAP" id="MF_00179">
    <property type="entry name" value="RibA"/>
    <property type="match status" value="1"/>
</dbReference>
<dbReference type="GO" id="GO:0008686">
    <property type="term" value="F:3,4-dihydroxy-2-butanone-4-phosphate synthase activity"/>
    <property type="evidence" value="ECO:0007669"/>
    <property type="project" value="UniProtKB-UniRule"/>
</dbReference>
<evidence type="ECO:0000256" key="16">
    <source>
        <dbReference type="ARBA" id="ARBA00023268"/>
    </source>
</evidence>
<comment type="pathway">
    <text evidence="5 19">Cofactor biosynthesis; riboflavin biosynthesis; 2-hydroxy-3-oxobutyl phosphate from D-ribulose 5-phosphate: step 1/1.</text>
</comment>
<dbReference type="AlphaFoldDB" id="A0A1V0UWK0"/>
<feature type="binding site" evidence="19">
    <location>
        <position position="356"/>
    </location>
    <ligand>
        <name>GTP</name>
        <dbReference type="ChEBI" id="CHEBI:37565"/>
    </ligand>
</feature>
<feature type="binding site" evidence="19">
    <location>
        <position position="33"/>
    </location>
    <ligand>
        <name>Mg(2+)</name>
        <dbReference type="ChEBI" id="CHEBI:18420"/>
        <label>2</label>
    </ligand>
</feature>
<keyword evidence="11 19" id="KW-0862">Zinc</keyword>
<evidence type="ECO:0000256" key="8">
    <source>
        <dbReference type="ARBA" id="ARBA00022723"/>
    </source>
</evidence>
<dbReference type="InterPro" id="IPR016299">
    <property type="entry name" value="Riboflavin_synth_RibBA"/>
</dbReference>
<evidence type="ECO:0000256" key="5">
    <source>
        <dbReference type="ARBA" id="ARBA00004904"/>
    </source>
</evidence>
<gene>
    <name evidence="19" type="primary">ribBA</name>
    <name evidence="21" type="ORF">B7C51_19875</name>
</gene>
<dbReference type="PANTHER" id="PTHR21327:SF18">
    <property type="entry name" value="3,4-DIHYDROXY-2-BUTANONE 4-PHOSPHATE SYNTHASE"/>
    <property type="match status" value="1"/>
</dbReference>
<accession>A0A1V0UWK0</accession>
<evidence type="ECO:0000256" key="17">
    <source>
        <dbReference type="ARBA" id="ARBA00043932"/>
    </source>
</evidence>
<dbReference type="GO" id="GO:0005829">
    <property type="term" value="C:cytosol"/>
    <property type="evidence" value="ECO:0007669"/>
    <property type="project" value="TreeGrafter"/>
</dbReference>
<dbReference type="EC" id="4.1.99.12" evidence="19"/>
<keyword evidence="9 19" id="KW-0547">Nucleotide-binding</keyword>
<dbReference type="PIRSF" id="PIRSF001259">
    <property type="entry name" value="RibA"/>
    <property type="match status" value="1"/>
</dbReference>
<feature type="binding site" evidence="19">
    <location>
        <begin position="256"/>
        <end position="260"/>
    </location>
    <ligand>
        <name>GTP</name>
        <dbReference type="ChEBI" id="CHEBI:37565"/>
    </ligand>
</feature>
<feature type="binding site" evidence="19">
    <location>
        <position position="361"/>
    </location>
    <ligand>
        <name>GTP</name>
        <dbReference type="ChEBI" id="CHEBI:37565"/>
    </ligand>
</feature>
<feature type="binding site" evidence="19">
    <location>
        <position position="33"/>
    </location>
    <ligand>
        <name>Mg(2+)</name>
        <dbReference type="ChEBI" id="CHEBI:18420"/>
        <label>1</label>
    </ligand>
</feature>
<dbReference type="NCBIfam" id="TIGR00506">
    <property type="entry name" value="ribB"/>
    <property type="match status" value="1"/>
</dbReference>
<dbReference type="Gene3D" id="3.90.870.10">
    <property type="entry name" value="DHBP synthase"/>
    <property type="match status" value="1"/>
</dbReference>
<evidence type="ECO:0000313" key="21">
    <source>
        <dbReference type="EMBL" id="ARF69595.1"/>
    </source>
</evidence>
<feature type="binding site" evidence="19">
    <location>
        <position position="37"/>
    </location>
    <ligand>
        <name>D-ribulose 5-phosphate</name>
        <dbReference type="ChEBI" id="CHEBI:58121"/>
    </ligand>
</feature>
<evidence type="ECO:0000256" key="13">
    <source>
        <dbReference type="ARBA" id="ARBA00023134"/>
    </source>
</evidence>
<feature type="binding site" evidence="19">
    <location>
        <position position="321"/>
    </location>
    <ligand>
        <name>GTP</name>
        <dbReference type="ChEBI" id="CHEBI:37565"/>
    </ligand>
</feature>
<comment type="catalytic activity">
    <reaction evidence="1 19">
        <text>D-ribulose 5-phosphate = (2S)-2-hydroxy-3-oxobutyl phosphate + formate + H(+)</text>
        <dbReference type="Rhea" id="RHEA:18457"/>
        <dbReference type="ChEBI" id="CHEBI:15378"/>
        <dbReference type="ChEBI" id="CHEBI:15740"/>
        <dbReference type="ChEBI" id="CHEBI:58121"/>
        <dbReference type="ChEBI" id="CHEBI:58830"/>
        <dbReference type="EC" id="4.1.99.12"/>
    </reaction>
</comment>
<dbReference type="CDD" id="cd00641">
    <property type="entry name" value="GTP_cyclohydro2"/>
    <property type="match status" value="1"/>
</dbReference>
<evidence type="ECO:0000256" key="14">
    <source>
        <dbReference type="ARBA" id="ARBA00023211"/>
    </source>
</evidence>
<feature type="active site" description="Nucleophile; for GTP cyclohydrolase activity" evidence="19">
    <location>
        <position position="335"/>
    </location>
</feature>
<protein>
    <recommendedName>
        <fullName evidence="19">Riboflavin biosynthesis protein RibBA</fullName>
    </recommendedName>
    <domain>
        <recommendedName>
            <fullName evidence="19">3,4-dihydroxy-2-butanone 4-phosphate synthase</fullName>
            <shortName evidence="19">DHBP synthase</shortName>
            <ecNumber evidence="19">4.1.99.12</ecNumber>
        </recommendedName>
    </domain>
    <domain>
        <recommendedName>
            <fullName evidence="19">GTP cyclohydrolase-2</fullName>
            <ecNumber evidence="19">3.5.4.25</ecNumber>
        </recommendedName>
        <alternativeName>
            <fullName evidence="19">GTP cyclohydrolase II</fullName>
        </alternativeName>
    </domain>
</protein>
<feature type="site" description="Essential for DHBP synthase activity" evidence="19">
    <location>
        <position position="130"/>
    </location>
</feature>
<dbReference type="Proteomes" id="UP000192727">
    <property type="component" value="Chromosome"/>
</dbReference>
<dbReference type="SUPFAM" id="SSF142695">
    <property type="entry name" value="RibA-like"/>
    <property type="match status" value="1"/>
</dbReference>
<dbReference type="FunFam" id="3.40.50.10990:FF:000001">
    <property type="entry name" value="Riboflavin biosynthesis protein RibBA"/>
    <property type="match status" value="1"/>
</dbReference>
<organism evidence="21 22">
    <name type="scientific">Paenibacillus larvae subsp. pulvifaciens</name>
    <dbReference type="NCBI Taxonomy" id="1477"/>
    <lineage>
        <taxon>Bacteria</taxon>
        <taxon>Bacillati</taxon>
        <taxon>Bacillota</taxon>
        <taxon>Bacilli</taxon>
        <taxon>Bacillales</taxon>
        <taxon>Paenibacillaceae</taxon>
        <taxon>Paenibacillus</taxon>
    </lineage>
</organism>
<feature type="binding site" evidence="19">
    <location>
        <position position="272"/>
    </location>
    <ligand>
        <name>Zn(2+)</name>
        <dbReference type="ChEBI" id="CHEBI:29105"/>
        <note>catalytic</note>
    </ligand>
</feature>
<comment type="cofactor">
    <cofactor evidence="19">
        <name>Zn(2+)</name>
        <dbReference type="ChEBI" id="CHEBI:29105"/>
    </cofactor>
    <text evidence="19">Binds 1 zinc ion per subunit.</text>
</comment>
<feature type="site" description="Essential for DHBP synthase activity" evidence="19">
    <location>
        <position position="168"/>
    </location>
</feature>
<evidence type="ECO:0000256" key="6">
    <source>
        <dbReference type="ARBA" id="ARBA00005520"/>
    </source>
</evidence>
<keyword evidence="16 19" id="KW-0511">Multifunctional enzyme</keyword>
<dbReference type="NCBIfam" id="NF006803">
    <property type="entry name" value="PRK09311.1"/>
    <property type="match status" value="1"/>
</dbReference>
<feature type="binding site" evidence="19">
    <location>
        <begin position="299"/>
        <end position="301"/>
    </location>
    <ligand>
        <name>GTP</name>
        <dbReference type="ChEBI" id="CHEBI:37565"/>
    </ligand>
</feature>
<dbReference type="FunFam" id="3.90.870.10:FF:000001">
    <property type="entry name" value="Riboflavin biosynthesis protein RibBA"/>
    <property type="match status" value="1"/>
</dbReference>
<proteinExistence type="inferred from homology"/>
<evidence type="ECO:0000256" key="10">
    <source>
        <dbReference type="ARBA" id="ARBA00022801"/>
    </source>
</evidence>
<feature type="binding site" evidence="19">
    <location>
        <begin position="144"/>
        <end position="148"/>
    </location>
    <ligand>
        <name>D-ribulose 5-phosphate</name>
        <dbReference type="ChEBI" id="CHEBI:58121"/>
    </ligand>
</feature>
<comment type="pathway">
    <text evidence="4 19">Cofactor biosynthesis; riboflavin biosynthesis; 5-amino-6-(D-ribitylamino)uracil from GTP: step 1/4.</text>
</comment>
<feature type="binding site" evidence="19">
    <location>
        <position position="147"/>
    </location>
    <ligand>
        <name>Mg(2+)</name>
        <dbReference type="ChEBI" id="CHEBI:18420"/>
        <label>2</label>
    </ligand>
</feature>
<feature type="region of interest" description="DHBP synthase" evidence="19">
    <location>
        <begin position="1"/>
        <end position="205"/>
    </location>
</feature>
<dbReference type="InterPro" id="IPR036144">
    <property type="entry name" value="RibA-like_sf"/>
</dbReference>
<comment type="catalytic activity">
    <reaction evidence="18 19">
        <text>GTP + 4 H2O = 2,5-diamino-6-hydroxy-4-(5-phosphoribosylamino)-pyrimidine + formate + 2 phosphate + 3 H(+)</text>
        <dbReference type="Rhea" id="RHEA:23704"/>
        <dbReference type="ChEBI" id="CHEBI:15377"/>
        <dbReference type="ChEBI" id="CHEBI:15378"/>
        <dbReference type="ChEBI" id="CHEBI:15740"/>
        <dbReference type="ChEBI" id="CHEBI:37565"/>
        <dbReference type="ChEBI" id="CHEBI:43474"/>
        <dbReference type="ChEBI" id="CHEBI:58614"/>
        <dbReference type="EC" id="3.5.4.25"/>
    </reaction>
</comment>
<comment type="function">
    <text evidence="17 19">Catalyzes the conversion of GTP to 2,5-diamino-6-ribosylamino-4(3H)-pyrimidinone 5'-phosphate (DARP), formate and pyrophosphate.</text>
</comment>
<dbReference type="RefSeq" id="WP_083041157.1">
    <property type="nucleotide sequence ID" value="NZ_CP020557.1"/>
</dbReference>
<dbReference type="EC" id="3.5.4.25" evidence="19"/>
<evidence type="ECO:0000256" key="2">
    <source>
        <dbReference type="ARBA" id="ARBA00001936"/>
    </source>
</evidence>
<evidence type="ECO:0000256" key="7">
    <source>
        <dbReference type="ARBA" id="ARBA00022619"/>
    </source>
</evidence>
<dbReference type="HAMAP" id="MF_01283">
    <property type="entry name" value="RibBA"/>
    <property type="match status" value="1"/>
</dbReference>
<evidence type="ECO:0000256" key="11">
    <source>
        <dbReference type="ARBA" id="ARBA00022833"/>
    </source>
</evidence>
<dbReference type="InterPro" id="IPR032677">
    <property type="entry name" value="GTP_cyclohydro_II"/>
</dbReference>
<evidence type="ECO:0000313" key="22">
    <source>
        <dbReference type="Proteomes" id="UP000192727"/>
    </source>
</evidence>
<dbReference type="SUPFAM" id="SSF55821">
    <property type="entry name" value="YrdC/RibB"/>
    <property type="match status" value="1"/>
</dbReference>
<dbReference type="InterPro" id="IPR017945">
    <property type="entry name" value="DHBP_synth_RibB-like_a/b_dom"/>
</dbReference>
<evidence type="ECO:0000256" key="12">
    <source>
        <dbReference type="ARBA" id="ARBA00022842"/>
    </source>
</evidence>
<name>A0A1V0UWK0_9BACL</name>
<dbReference type="InterPro" id="IPR000926">
    <property type="entry name" value="RibA"/>
</dbReference>
<dbReference type="GO" id="GO:0008270">
    <property type="term" value="F:zinc ion binding"/>
    <property type="evidence" value="ECO:0007669"/>
    <property type="project" value="UniProtKB-UniRule"/>
</dbReference>